<keyword evidence="5 7" id="KW-0472">Membrane</keyword>
<feature type="transmembrane region" description="Helical" evidence="7">
    <location>
        <begin position="295"/>
        <end position="315"/>
    </location>
</feature>
<evidence type="ECO:0000313" key="8">
    <source>
        <dbReference type="EMBL" id="KAL1887907.1"/>
    </source>
</evidence>
<feature type="transmembrane region" description="Helical" evidence="7">
    <location>
        <begin position="464"/>
        <end position="487"/>
    </location>
</feature>
<evidence type="ECO:0008006" key="10">
    <source>
        <dbReference type="Google" id="ProtNLM"/>
    </source>
</evidence>
<dbReference type="Pfam" id="PF13520">
    <property type="entry name" value="AA_permease_2"/>
    <property type="match status" value="1"/>
</dbReference>
<feature type="transmembrane region" description="Helical" evidence="7">
    <location>
        <begin position="182"/>
        <end position="199"/>
    </location>
</feature>
<keyword evidence="9" id="KW-1185">Reference proteome</keyword>
<dbReference type="Gene3D" id="1.20.1740.10">
    <property type="entry name" value="Amino acid/polyamine transporter I"/>
    <property type="match status" value="1"/>
</dbReference>
<gene>
    <name evidence="8" type="ORF">Sste5346_009911</name>
</gene>
<keyword evidence="2" id="KW-0813">Transport</keyword>
<feature type="compositionally biased region" description="Basic and acidic residues" evidence="6">
    <location>
        <begin position="1"/>
        <end position="13"/>
    </location>
</feature>
<evidence type="ECO:0000256" key="7">
    <source>
        <dbReference type="SAM" id="Phobius"/>
    </source>
</evidence>
<protein>
    <recommendedName>
        <fullName evidence="10">Choline transport protein</fullName>
    </recommendedName>
</protein>
<name>A0ABR3YJ54_9PEZI</name>
<keyword evidence="4 7" id="KW-1133">Transmembrane helix</keyword>
<evidence type="ECO:0000256" key="3">
    <source>
        <dbReference type="ARBA" id="ARBA00022692"/>
    </source>
</evidence>
<comment type="subcellular location">
    <subcellularLocation>
        <location evidence="1">Membrane</location>
        <topology evidence="1">Multi-pass membrane protein</topology>
    </subcellularLocation>
</comment>
<feature type="transmembrane region" description="Helical" evidence="7">
    <location>
        <begin position="56"/>
        <end position="78"/>
    </location>
</feature>
<feature type="transmembrane region" description="Helical" evidence="7">
    <location>
        <begin position="90"/>
        <end position="108"/>
    </location>
</feature>
<dbReference type="Proteomes" id="UP001583186">
    <property type="component" value="Unassembled WGS sequence"/>
</dbReference>
<accession>A0ABR3YJ54</accession>
<dbReference type="PANTHER" id="PTHR45649">
    <property type="entry name" value="AMINO-ACID PERMEASE BAT1"/>
    <property type="match status" value="1"/>
</dbReference>
<comment type="caution">
    <text evidence="8">The sequence shown here is derived from an EMBL/GenBank/DDBJ whole genome shotgun (WGS) entry which is preliminary data.</text>
</comment>
<evidence type="ECO:0000256" key="4">
    <source>
        <dbReference type="ARBA" id="ARBA00022989"/>
    </source>
</evidence>
<feature type="transmembrane region" description="Helical" evidence="7">
    <location>
        <begin position="147"/>
        <end position="170"/>
    </location>
</feature>
<dbReference type="PIRSF" id="PIRSF006060">
    <property type="entry name" value="AA_transporter"/>
    <property type="match status" value="1"/>
</dbReference>
<evidence type="ECO:0000256" key="2">
    <source>
        <dbReference type="ARBA" id="ARBA00022448"/>
    </source>
</evidence>
<feature type="compositionally biased region" description="Polar residues" evidence="6">
    <location>
        <begin position="17"/>
        <end position="27"/>
    </location>
</feature>
<feature type="transmembrane region" description="Helical" evidence="7">
    <location>
        <begin position="211"/>
        <end position="230"/>
    </location>
</feature>
<feature type="transmembrane region" description="Helical" evidence="7">
    <location>
        <begin position="398"/>
        <end position="418"/>
    </location>
</feature>
<evidence type="ECO:0000256" key="5">
    <source>
        <dbReference type="ARBA" id="ARBA00023136"/>
    </source>
</evidence>
<feature type="transmembrane region" description="Helical" evidence="7">
    <location>
        <begin position="493"/>
        <end position="514"/>
    </location>
</feature>
<feature type="region of interest" description="Disordered" evidence="6">
    <location>
        <begin position="1"/>
        <end position="31"/>
    </location>
</feature>
<evidence type="ECO:0000313" key="9">
    <source>
        <dbReference type="Proteomes" id="UP001583186"/>
    </source>
</evidence>
<organism evidence="8 9">
    <name type="scientific">Sporothrix stenoceras</name>
    <dbReference type="NCBI Taxonomy" id="5173"/>
    <lineage>
        <taxon>Eukaryota</taxon>
        <taxon>Fungi</taxon>
        <taxon>Dikarya</taxon>
        <taxon>Ascomycota</taxon>
        <taxon>Pezizomycotina</taxon>
        <taxon>Sordariomycetes</taxon>
        <taxon>Sordariomycetidae</taxon>
        <taxon>Ophiostomatales</taxon>
        <taxon>Ophiostomataceae</taxon>
        <taxon>Sporothrix</taxon>
    </lineage>
</organism>
<dbReference type="PANTHER" id="PTHR45649:SF27">
    <property type="entry name" value="CHOLINE TRANSPORTER (EUROFUNG)"/>
    <property type="match status" value="1"/>
</dbReference>
<feature type="transmembrane region" description="Helical" evidence="7">
    <location>
        <begin position="346"/>
        <end position="367"/>
    </location>
</feature>
<sequence>MSNSDFEKGEEPKTAVAPSQTAPSVSEGNDGPVVDFADGTLVFTGHGEVLGRNFNLLSACATGITTGNSWAVLGAGIIASIYNGGPPGAIYEYTLVSIFYCFIAASVAELASSVPSSGGVYHWALITAGPTYGRVCGWFAGWLNGLAWAFAVAANCVMTSNILVYCYSLYHPDYVYERWHVFISYLIMSWLCCSVVMFGQKILPTLSRIGSFLIITGFFVTIIVCAVMPGRPGGNGYASSQSVWAGWENLTGYSSNGFVFLAGMLNGAFAVGAIDCVTHIAEEIPNARKNIPKALACQVGMGFLTGFSYLIVIFYGTADLASITNADPFCPIGDIYLQAAGSRAGAVGLLMVLVLPILCATSGCYVTTGRTIYALGRDGATPFASKIGSVSEKWQSPLWATFTCGIFMTLVGAIYVGSLTAFDAFIDSFAVLSTLSYLLAILPHLLTGRKNMKPGPFWMGKWGYLVNGVAVCYIVVSIVIYCFPYSLPTSAASMNYTSVITAGLAVLVGIWWLVHGQRHYKAPKINQ</sequence>
<feature type="transmembrane region" description="Helical" evidence="7">
    <location>
        <begin position="424"/>
        <end position="443"/>
    </location>
</feature>
<reference evidence="8 9" key="1">
    <citation type="journal article" date="2024" name="IMA Fungus">
        <title>IMA Genome - F19 : A genome assembly and annotation guide to empower mycologists, including annotated draft genome sequences of Ceratocystis pirilliformis, Diaporthe australafricana, Fusarium ophioides, Paecilomyces lecythidis, and Sporothrix stenoceras.</title>
        <authorList>
            <person name="Aylward J."/>
            <person name="Wilson A.M."/>
            <person name="Visagie C.M."/>
            <person name="Spraker J."/>
            <person name="Barnes I."/>
            <person name="Buitendag C."/>
            <person name="Ceriani C."/>
            <person name="Del Mar Angel L."/>
            <person name="du Plessis D."/>
            <person name="Fuchs T."/>
            <person name="Gasser K."/>
            <person name="Kramer D."/>
            <person name="Li W."/>
            <person name="Munsamy K."/>
            <person name="Piso A."/>
            <person name="Price J.L."/>
            <person name="Sonnekus B."/>
            <person name="Thomas C."/>
            <person name="van der Nest A."/>
            <person name="van Dijk A."/>
            <person name="van Heerden A."/>
            <person name="van Vuuren N."/>
            <person name="Yilmaz N."/>
            <person name="Duong T.A."/>
            <person name="van der Merwe N.A."/>
            <person name="Wingfield M.J."/>
            <person name="Wingfield B.D."/>
        </authorList>
    </citation>
    <scope>NUCLEOTIDE SEQUENCE [LARGE SCALE GENOMIC DNA]</scope>
    <source>
        <strain evidence="8 9">CMW 5346</strain>
    </source>
</reference>
<evidence type="ECO:0000256" key="1">
    <source>
        <dbReference type="ARBA" id="ARBA00004141"/>
    </source>
</evidence>
<feature type="transmembrane region" description="Helical" evidence="7">
    <location>
        <begin position="250"/>
        <end position="274"/>
    </location>
</feature>
<keyword evidence="3 7" id="KW-0812">Transmembrane</keyword>
<proteinExistence type="predicted"/>
<dbReference type="InterPro" id="IPR002293">
    <property type="entry name" value="AA/rel_permease1"/>
</dbReference>
<feature type="transmembrane region" description="Helical" evidence="7">
    <location>
        <begin position="120"/>
        <end position="140"/>
    </location>
</feature>
<evidence type="ECO:0000256" key="6">
    <source>
        <dbReference type="SAM" id="MobiDB-lite"/>
    </source>
</evidence>
<dbReference type="EMBL" id="JAWCUI010000105">
    <property type="protein sequence ID" value="KAL1887907.1"/>
    <property type="molecule type" value="Genomic_DNA"/>
</dbReference>